<keyword evidence="4" id="KW-1185">Reference proteome</keyword>
<feature type="region of interest" description="Disordered" evidence="1">
    <location>
        <begin position="59"/>
        <end position="103"/>
    </location>
</feature>
<keyword evidence="2" id="KW-0732">Signal</keyword>
<organism evidence="3 4">
    <name type="scientific">Blyttiomyces helicus</name>
    <dbReference type="NCBI Taxonomy" id="388810"/>
    <lineage>
        <taxon>Eukaryota</taxon>
        <taxon>Fungi</taxon>
        <taxon>Fungi incertae sedis</taxon>
        <taxon>Chytridiomycota</taxon>
        <taxon>Chytridiomycota incertae sedis</taxon>
        <taxon>Chytridiomycetes</taxon>
        <taxon>Chytridiomycetes incertae sedis</taxon>
        <taxon>Blyttiomyces</taxon>
    </lineage>
</organism>
<gene>
    <name evidence="3" type="ORF">BDK51DRAFT_52007</name>
</gene>
<protein>
    <submittedName>
        <fullName evidence="3">Uncharacterized protein</fullName>
    </submittedName>
</protein>
<dbReference type="Proteomes" id="UP000269721">
    <property type="component" value="Unassembled WGS sequence"/>
</dbReference>
<dbReference type="AlphaFoldDB" id="A0A4P9W0D7"/>
<evidence type="ECO:0000256" key="2">
    <source>
        <dbReference type="SAM" id="SignalP"/>
    </source>
</evidence>
<feature type="signal peptide" evidence="2">
    <location>
        <begin position="1"/>
        <end position="15"/>
    </location>
</feature>
<feature type="chain" id="PRO_5020729012" evidence="2">
    <location>
        <begin position="16"/>
        <end position="103"/>
    </location>
</feature>
<proteinExistence type="predicted"/>
<sequence>MTSLCSLAPLRLVWSDSIVVDNFQPQPNPVTEVEDADTVQAPRRMVTWSLGCLAPLAAESSQCGDSPRKSQATVLDSFPSVSRSQPDNLAGISQGGVREVGDV</sequence>
<accession>A0A4P9W0D7</accession>
<evidence type="ECO:0000256" key="1">
    <source>
        <dbReference type="SAM" id="MobiDB-lite"/>
    </source>
</evidence>
<evidence type="ECO:0000313" key="4">
    <source>
        <dbReference type="Proteomes" id="UP000269721"/>
    </source>
</evidence>
<name>A0A4P9W0D7_9FUNG</name>
<dbReference type="EMBL" id="KZ998977">
    <property type="protein sequence ID" value="RKO85544.1"/>
    <property type="molecule type" value="Genomic_DNA"/>
</dbReference>
<feature type="compositionally biased region" description="Polar residues" evidence="1">
    <location>
        <begin position="59"/>
        <end position="87"/>
    </location>
</feature>
<reference evidence="4" key="1">
    <citation type="journal article" date="2018" name="Nat. Microbiol.">
        <title>Leveraging single-cell genomics to expand the fungal tree of life.</title>
        <authorList>
            <person name="Ahrendt S.R."/>
            <person name="Quandt C.A."/>
            <person name="Ciobanu D."/>
            <person name="Clum A."/>
            <person name="Salamov A."/>
            <person name="Andreopoulos B."/>
            <person name="Cheng J.F."/>
            <person name="Woyke T."/>
            <person name="Pelin A."/>
            <person name="Henrissat B."/>
            <person name="Reynolds N.K."/>
            <person name="Benny G.L."/>
            <person name="Smith M.E."/>
            <person name="James T.Y."/>
            <person name="Grigoriev I.V."/>
        </authorList>
    </citation>
    <scope>NUCLEOTIDE SEQUENCE [LARGE SCALE GENOMIC DNA]</scope>
</reference>
<evidence type="ECO:0000313" key="3">
    <source>
        <dbReference type="EMBL" id="RKO85544.1"/>
    </source>
</evidence>